<accession>A0ABU7BF87</accession>
<protein>
    <submittedName>
        <fullName evidence="1">Uncharacterized protein</fullName>
    </submittedName>
</protein>
<name>A0ABU7BF87_9TELE</name>
<dbReference type="Proteomes" id="UP001345963">
    <property type="component" value="Unassembled WGS sequence"/>
</dbReference>
<sequence>MRSSSSTKSSSWIFSPSLRQSLATLGGKQISGSYRYYSCLMIKCAAGTRTDSFMQHKMDPYYDSCVLSRRNIQKTKSQIFQGGKLSQLLVCFFSKTKFFFWYKNV</sequence>
<gene>
    <name evidence="1" type="ORF">ATANTOWER_000073</name>
</gene>
<keyword evidence="2" id="KW-1185">Reference proteome</keyword>
<dbReference type="EMBL" id="JAHUTI010050178">
    <property type="protein sequence ID" value="MED6248414.1"/>
    <property type="molecule type" value="Genomic_DNA"/>
</dbReference>
<proteinExistence type="predicted"/>
<comment type="caution">
    <text evidence="1">The sequence shown here is derived from an EMBL/GenBank/DDBJ whole genome shotgun (WGS) entry which is preliminary data.</text>
</comment>
<evidence type="ECO:0000313" key="2">
    <source>
        <dbReference type="Proteomes" id="UP001345963"/>
    </source>
</evidence>
<reference evidence="1 2" key="1">
    <citation type="submission" date="2021-07" db="EMBL/GenBank/DDBJ databases">
        <authorList>
            <person name="Palmer J.M."/>
        </authorList>
    </citation>
    <scope>NUCLEOTIDE SEQUENCE [LARGE SCALE GENOMIC DNA]</scope>
    <source>
        <strain evidence="1 2">AT_MEX2019</strain>
        <tissue evidence="1">Muscle</tissue>
    </source>
</reference>
<evidence type="ECO:0000313" key="1">
    <source>
        <dbReference type="EMBL" id="MED6248414.1"/>
    </source>
</evidence>
<organism evidence="1 2">
    <name type="scientific">Ataeniobius toweri</name>
    <dbReference type="NCBI Taxonomy" id="208326"/>
    <lineage>
        <taxon>Eukaryota</taxon>
        <taxon>Metazoa</taxon>
        <taxon>Chordata</taxon>
        <taxon>Craniata</taxon>
        <taxon>Vertebrata</taxon>
        <taxon>Euteleostomi</taxon>
        <taxon>Actinopterygii</taxon>
        <taxon>Neopterygii</taxon>
        <taxon>Teleostei</taxon>
        <taxon>Neoteleostei</taxon>
        <taxon>Acanthomorphata</taxon>
        <taxon>Ovalentaria</taxon>
        <taxon>Atherinomorphae</taxon>
        <taxon>Cyprinodontiformes</taxon>
        <taxon>Goodeidae</taxon>
        <taxon>Ataeniobius</taxon>
    </lineage>
</organism>